<dbReference type="InterPro" id="IPR029057">
    <property type="entry name" value="PRTase-like"/>
</dbReference>
<feature type="binding site" evidence="15">
    <location>
        <position position="169"/>
    </location>
    <ligand>
        <name>5-phospho-alpha-D-ribose 1-diphosphate</name>
        <dbReference type="ChEBI" id="CHEBI:58017"/>
    </ligand>
</feature>
<feature type="binding site" evidence="15">
    <location>
        <position position="144"/>
    </location>
    <ligand>
        <name>5-phospho-alpha-D-ribose 1-diphosphate</name>
        <dbReference type="ChEBI" id="CHEBI:58017"/>
    </ligand>
</feature>
<protein>
    <recommendedName>
        <fullName evidence="13 15">Uracil phosphoribosyltransferase</fullName>
        <ecNumber evidence="3 15">2.4.2.9</ecNumber>
    </recommendedName>
    <alternativeName>
        <fullName evidence="10 15">UMP pyrophosphorylase</fullName>
    </alternativeName>
    <alternativeName>
        <fullName evidence="14 15">UPRTase</fullName>
    </alternativeName>
</protein>
<evidence type="ECO:0000256" key="2">
    <source>
        <dbReference type="ARBA" id="ARBA00009516"/>
    </source>
</evidence>
<evidence type="ECO:0000313" key="18">
    <source>
        <dbReference type="Proteomes" id="UP000003692"/>
    </source>
</evidence>
<dbReference type="PANTHER" id="PTHR32315">
    <property type="entry name" value="ADENINE PHOSPHORIBOSYLTRANSFERASE"/>
    <property type="match status" value="1"/>
</dbReference>
<dbReference type="AlphaFoldDB" id="D4F395"/>
<evidence type="ECO:0000256" key="7">
    <source>
        <dbReference type="ARBA" id="ARBA00022741"/>
    </source>
</evidence>
<dbReference type="PANTHER" id="PTHR32315:SF4">
    <property type="entry name" value="URACIL PHOSPHORIBOSYLTRANSFERASE, CHLOROPLASTIC"/>
    <property type="match status" value="1"/>
</dbReference>
<keyword evidence="9 15" id="KW-0342">GTP-binding</keyword>
<evidence type="ECO:0000256" key="12">
    <source>
        <dbReference type="ARBA" id="ARBA00056901"/>
    </source>
</evidence>
<evidence type="ECO:0000256" key="9">
    <source>
        <dbReference type="ARBA" id="ARBA00023134"/>
    </source>
</evidence>
<dbReference type="GO" id="GO:0000287">
    <property type="term" value="F:magnesium ion binding"/>
    <property type="evidence" value="ECO:0007669"/>
    <property type="project" value="UniProtKB-UniRule"/>
</dbReference>
<feature type="binding site" evidence="15">
    <location>
        <begin position="264"/>
        <end position="266"/>
    </location>
    <ligand>
        <name>uracil</name>
        <dbReference type="ChEBI" id="CHEBI:17568"/>
    </ligand>
</feature>
<dbReference type="GO" id="GO:0004845">
    <property type="term" value="F:uracil phosphoribosyltransferase activity"/>
    <property type="evidence" value="ECO:0007669"/>
    <property type="project" value="UniProtKB-UniRule"/>
</dbReference>
<dbReference type="EC" id="2.4.2.9" evidence="3 15"/>
<dbReference type="InterPro" id="IPR000836">
    <property type="entry name" value="PRTase_dom"/>
</dbReference>
<dbReference type="Gene3D" id="3.40.50.2020">
    <property type="match status" value="1"/>
</dbReference>
<keyword evidence="6 15" id="KW-0808">Transferase</keyword>
<comment type="function">
    <text evidence="12 15">Catalyzes the conversion of uracil and 5-phospho-alpha-D-ribose 1-diphosphate (PRPP) to UMP and diphosphate.</text>
</comment>
<feature type="domain" description="Phosphoribosyltransferase" evidence="16">
    <location>
        <begin position="72"/>
        <end position="273"/>
    </location>
</feature>
<dbReference type="SUPFAM" id="SSF53271">
    <property type="entry name" value="PRTase-like"/>
    <property type="match status" value="1"/>
</dbReference>
<dbReference type="InterPro" id="IPR034332">
    <property type="entry name" value="Upp_B"/>
</dbReference>
<dbReference type="HOGENOM" id="CLU_067096_2_2_6"/>
<feature type="binding site" evidence="15">
    <location>
        <position position="259"/>
    </location>
    <ligand>
        <name>uracil</name>
        <dbReference type="ChEBI" id="CHEBI:17568"/>
    </ligand>
</feature>
<evidence type="ECO:0000256" key="11">
    <source>
        <dbReference type="ARBA" id="ARBA00052919"/>
    </source>
</evidence>
<evidence type="ECO:0000256" key="14">
    <source>
        <dbReference type="ARBA" id="ARBA00079807"/>
    </source>
</evidence>
<feature type="binding site" evidence="15">
    <location>
        <begin position="196"/>
        <end position="204"/>
    </location>
    <ligand>
        <name>5-phospho-alpha-D-ribose 1-diphosphate</name>
        <dbReference type="ChEBI" id="CHEBI:58017"/>
    </ligand>
</feature>
<comment type="caution">
    <text evidence="17">The sequence shown here is derived from an EMBL/GenBank/DDBJ whole genome shotgun (WGS) entry which is preliminary data.</text>
</comment>
<sequence>MSGGAILAVKAIVCYPLIADVNVFVVLDRECSFIDEDHNFSSGIPAKRRYNLAIFLGAEQLHGRKKMKIVEVKHPLVKHKLGLMRENDISTKRFRELASEVGSLLTYEATADLETEKVTIDGWCGPVEVEQIKGKKITVVPILRAGLGMMEGVLEHVPSARISVVGIYRNEETLEPVPYFQKLVSNIDERMALVVDPMLATGGSMIATIDLLKNAGCRAIKVLVLVAAPEGIAALEQAHPDVELYTASIDQGLNDKGYIIPGLGDAGDKIFGTK</sequence>
<evidence type="ECO:0000256" key="10">
    <source>
        <dbReference type="ARBA" id="ARBA00031082"/>
    </source>
</evidence>
<dbReference type="InterPro" id="IPR050054">
    <property type="entry name" value="UPRTase/APRTase"/>
</dbReference>
<accession>D4F395</accession>
<dbReference type="Pfam" id="PF14681">
    <property type="entry name" value="UPRTase"/>
    <property type="match status" value="1"/>
</dbReference>
<evidence type="ECO:0000256" key="4">
    <source>
        <dbReference type="ARBA" id="ARBA00022533"/>
    </source>
</evidence>
<evidence type="ECO:0000256" key="8">
    <source>
        <dbReference type="ARBA" id="ARBA00022842"/>
    </source>
</evidence>
<keyword evidence="5 15" id="KW-0328">Glycosyltransferase</keyword>
<dbReference type="NCBIfam" id="TIGR01091">
    <property type="entry name" value="upp"/>
    <property type="match status" value="1"/>
</dbReference>
<keyword evidence="7 15" id="KW-0547">Nucleotide-binding</keyword>
<dbReference type="EMBL" id="ADGK01000058">
    <property type="protein sequence ID" value="EFE23756.1"/>
    <property type="molecule type" value="Genomic_DNA"/>
</dbReference>
<comment type="pathway">
    <text evidence="1 15">Pyrimidine metabolism; UMP biosynthesis via salvage pathway; UMP from uracil: step 1/1.</text>
</comment>
<comment type="similarity">
    <text evidence="2 15">Belongs to the UPRTase family.</text>
</comment>
<evidence type="ECO:0000256" key="6">
    <source>
        <dbReference type="ARBA" id="ARBA00022679"/>
    </source>
</evidence>
<comment type="cofactor">
    <cofactor evidence="15">
        <name>Mg(2+)</name>
        <dbReference type="ChEBI" id="CHEBI:18420"/>
    </cofactor>
    <text evidence="15">Binds 1 Mg(2+) ion per subunit. The magnesium is bound as Mg-PRPP.</text>
</comment>
<keyword evidence="8 15" id="KW-0460">Magnesium</keyword>
<dbReference type="GO" id="GO:0006223">
    <property type="term" value="P:uracil salvage"/>
    <property type="evidence" value="ECO:0007669"/>
    <property type="project" value="InterPro"/>
</dbReference>
<dbReference type="GO" id="GO:0005737">
    <property type="term" value="C:cytoplasm"/>
    <property type="evidence" value="ECO:0007669"/>
    <property type="project" value="UniProtKB-ARBA"/>
</dbReference>
<comment type="catalytic activity">
    <reaction evidence="11 15">
        <text>UMP + diphosphate = 5-phospho-alpha-D-ribose 1-diphosphate + uracil</text>
        <dbReference type="Rhea" id="RHEA:13017"/>
        <dbReference type="ChEBI" id="CHEBI:17568"/>
        <dbReference type="ChEBI" id="CHEBI:33019"/>
        <dbReference type="ChEBI" id="CHEBI:57865"/>
        <dbReference type="ChEBI" id="CHEBI:58017"/>
        <dbReference type="EC" id="2.4.2.9"/>
    </reaction>
</comment>
<proteinExistence type="inferred from homology"/>
<dbReference type="InterPro" id="IPR005765">
    <property type="entry name" value="UPRT"/>
</dbReference>
<dbReference type="HAMAP" id="MF_01218_B">
    <property type="entry name" value="Upp_B"/>
    <property type="match status" value="1"/>
</dbReference>
<name>D4F395_EDWTA</name>
<feature type="binding site" evidence="15">
    <location>
        <position position="265"/>
    </location>
    <ligand>
        <name>5-phospho-alpha-D-ribose 1-diphosphate</name>
        <dbReference type="ChEBI" id="CHEBI:58017"/>
    </ligand>
</feature>
<gene>
    <name evidence="15 17" type="primary">upp</name>
    <name evidence="17" type="ORF">EDWATA_01197</name>
</gene>
<organism evidence="17 18">
    <name type="scientific">Edwardsiella tarda ATCC 23685</name>
    <dbReference type="NCBI Taxonomy" id="500638"/>
    <lineage>
        <taxon>Bacteria</taxon>
        <taxon>Pseudomonadati</taxon>
        <taxon>Pseudomonadota</taxon>
        <taxon>Gammaproteobacteria</taxon>
        <taxon>Enterobacterales</taxon>
        <taxon>Hafniaceae</taxon>
        <taxon>Edwardsiella</taxon>
    </lineage>
</organism>
<dbReference type="GO" id="GO:0005525">
    <property type="term" value="F:GTP binding"/>
    <property type="evidence" value="ECO:0007669"/>
    <property type="project" value="UniProtKB-KW"/>
</dbReference>
<evidence type="ECO:0000256" key="15">
    <source>
        <dbReference type="HAMAP-Rule" id="MF_01218"/>
    </source>
</evidence>
<comment type="activity regulation">
    <text evidence="15">Allosterically activated by GTP.</text>
</comment>
<evidence type="ECO:0000256" key="3">
    <source>
        <dbReference type="ARBA" id="ARBA00011894"/>
    </source>
</evidence>
<keyword evidence="4 15" id="KW-0021">Allosteric enzyme</keyword>
<evidence type="ECO:0000256" key="13">
    <source>
        <dbReference type="ARBA" id="ARBA00072146"/>
    </source>
</evidence>
<dbReference type="NCBIfam" id="NF001097">
    <property type="entry name" value="PRK00129.1"/>
    <property type="match status" value="1"/>
</dbReference>
<reference evidence="17 18" key="1">
    <citation type="submission" date="2010-02" db="EMBL/GenBank/DDBJ databases">
        <authorList>
            <person name="Weinstock G."/>
            <person name="Sodergren E."/>
            <person name="Clifton S."/>
            <person name="Fulton L."/>
            <person name="Fulton B."/>
            <person name="Courtney L."/>
            <person name="Fronick C."/>
            <person name="Harrison M."/>
            <person name="Strong C."/>
            <person name="Farmer C."/>
            <person name="Delahaunty K."/>
            <person name="Markovic C."/>
            <person name="Hall O."/>
            <person name="Minx P."/>
            <person name="Tomlinson C."/>
            <person name="Mitreva M."/>
            <person name="Nelson J."/>
            <person name="Hou S."/>
            <person name="Wollam A."/>
            <person name="Pepin K.H."/>
            <person name="Johnson M."/>
            <person name="Bhonagiri V."/>
            <person name="Zhang X."/>
            <person name="Suruliraj S."/>
            <person name="Warren W."/>
            <person name="Chinwalla A."/>
            <person name="Mardis E.R."/>
            <person name="Wilson R.K."/>
        </authorList>
    </citation>
    <scope>NUCLEOTIDE SEQUENCE [LARGE SCALE GENOMIC DNA]</scope>
    <source>
        <strain evidence="17 18">ATCC 23685</strain>
    </source>
</reference>
<evidence type="ECO:0000256" key="5">
    <source>
        <dbReference type="ARBA" id="ARBA00022676"/>
    </source>
</evidence>
<dbReference type="CDD" id="cd06223">
    <property type="entry name" value="PRTases_typeI"/>
    <property type="match status" value="1"/>
</dbReference>
<dbReference type="GO" id="GO:0044206">
    <property type="term" value="P:UMP salvage"/>
    <property type="evidence" value="ECO:0007669"/>
    <property type="project" value="UniProtKB-UniRule"/>
</dbReference>
<evidence type="ECO:0000313" key="17">
    <source>
        <dbReference type="EMBL" id="EFE23756.1"/>
    </source>
</evidence>
<dbReference type="Proteomes" id="UP000003692">
    <property type="component" value="Unassembled WGS sequence"/>
</dbReference>
<evidence type="ECO:0000256" key="1">
    <source>
        <dbReference type="ARBA" id="ARBA00005180"/>
    </source>
</evidence>
<dbReference type="UniPathway" id="UPA00574">
    <property type="reaction ID" value="UER00636"/>
</dbReference>
<dbReference type="FunFam" id="3.40.50.2020:FF:000003">
    <property type="entry name" value="Uracil phosphoribosyltransferase"/>
    <property type="match status" value="1"/>
</dbReference>
<evidence type="ECO:0000259" key="16">
    <source>
        <dbReference type="Pfam" id="PF14681"/>
    </source>
</evidence>